<evidence type="ECO:0000259" key="4">
    <source>
        <dbReference type="Pfam" id="PF07587"/>
    </source>
</evidence>
<dbReference type="Proteomes" id="UP000318626">
    <property type="component" value="Chromosome"/>
</dbReference>
<feature type="chain" id="PRO_5022048854" description="Cytochrome c domain-containing protein" evidence="2">
    <location>
        <begin position="22"/>
        <end position="550"/>
    </location>
</feature>
<dbReference type="InterPro" id="IPR022655">
    <property type="entry name" value="DUF1553"/>
</dbReference>
<protein>
    <recommendedName>
        <fullName evidence="7">Cytochrome c domain-containing protein</fullName>
    </recommendedName>
</protein>
<evidence type="ECO:0000313" key="5">
    <source>
        <dbReference type="EMBL" id="QDU76830.1"/>
    </source>
</evidence>
<dbReference type="Pfam" id="PF07587">
    <property type="entry name" value="PSD1"/>
    <property type="match status" value="1"/>
</dbReference>
<name>A0A518CC84_9BACT</name>
<dbReference type="KEGG" id="bvo:Pan97_38870"/>
<evidence type="ECO:0000256" key="2">
    <source>
        <dbReference type="SAM" id="SignalP"/>
    </source>
</evidence>
<dbReference type="PANTHER" id="PTHR35889">
    <property type="entry name" value="CYCLOINULO-OLIGOSACCHARIDE FRUCTANOTRANSFERASE-RELATED"/>
    <property type="match status" value="1"/>
</dbReference>
<dbReference type="InterPro" id="IPR011444">
    <property type="entry name" value="DUF1549"/>
</dbReference>
<dbReference type="Pfam" id="PF07583">
    <property type="entry name" value="PSCyt2"/>
    <property type="match status" value="1"/>
</dbReference>
<accession>A0A518CC84</accession>
<evidence type="ECO:0000259" key="3">
    <source>
        <dbReference type="Pfam" id="PF07583"/>
    </source>
</evidence>
<feature type="compositionally biased region" description="Basic and acidic residues" evidence="1">
    <location>
        <begin position="272"/>
        <end position="284"/>
    </location>
</feature>
<organism evidence="5 6">
    <name type="scientific">Bremerella volcania</name>
    <dbReference type="NCBI Taxonomy" id="2527984"/>
    <lineage>
        <taxon>Bacteria</taxon>
        <taxon>Pseudomonadati</taxon>
        <taxon>Planctomycetota</taxon>
        <taxon>Planctomycetia</taxon>
        <taxon>Pirellulales</taxon>
        <taxon>Pirellulaceae</taxon>
        <taxon>Bremerella</taxon>
    </lineage>
</organism>
<feature type="domain" description="DUF1553" evidence="4">
    <location>
        <begin position="298"/>
        <end position="405"/>
    </location>
</feature>
<dbReference type="EMBL" id="CP036289">
    <property type="protein sequence ID" value="QDU76830.1"/>
    <property type="molecule type" value="Genomic_DNA"/>
</dbReference>
<dbReference type="AlphaFoldDB" id="A0A518CC84"/>
<feature type="region of interest" description="Disordered" evidence="1">
    <location>
        <begin position="266"/>
        <end position="296"/>
    </location>
</feature>
<dbReference type="PANTHER" id="PTHR35889:SF3">
    <property type="entry name" value="F-BOX DOMAIN-CONTAINING PROTEIN"/>
    <property type="match status" value="1"/>
</dbReference>
<sequence length="550" mass="62606" precursor="true">MALARPCALLMRLLFSTLTITFFVSNGTSATHGSELLPEDRSIAEVVDHYISARLKKYEIEASPPANDANVLRRTTLDLVGRIPTSSETASYLADTDEFKRQNLIDRLIGSPAFVRHQVNEFDALLMPYDKNSLREYLLPAFTENRPWDQMFQEMMLGREDDPEQKGALQFVKSRVGDIDRLTNDVSVTFFGVNVSCAQCHDHPDVFEWSQDRFYGMKSFFNRTFENGGFIGERDYGLVSYQTTDGETREAQLMFLTGKVLKEPEVAEPDDEAKKEEKKTLEALKKKKQAPPTPSFSRREQLVEIALKSSENNYFAKAIVNRVWNRFFGYGLVMPLDQMHPANESSHPELLEWLSRDLVQHNYDLTRLVRGIVSSEAYCRSSNWTGDSRPDPDMFAVGSVRPLTPFQYATLLRVATANPDSFGDDQKTEDVQSRLASLENAARGFAREIEHPGAEFQVGVAEALLFSNNERVRNELLRESNDTLIGKLKKIDDVNELISVATLSIWNRLPEPEEKAALVAYLQNRSDRRDEAIVQMVWAMLTSSECRFNY</sequence>
<evidence type="ECO:0000313" key="6">
    <source>
        <dbReference type="Proteomes" id="UP000318626"/>
    </source>
</evidence>
<evidence type="ECO:0008006" key="7">
    <source>
        <dbReference type="Google" id="ProtNLM"/>
    </source>
</evidence>
<keyword evidence="2" id="KW-0732">Signal</keyword>
<evidence type="ECO:0000256" key="1">
    <source>
        <dbReference type="SAM" id="MobiDB-lite"/>
    </source>
</evidence>
<reference evidence="6" key="1">
    <citation type="submission" date="2019-02" db="EMBL/GenBank/DDBJ databases">
        <title>Deep-cultivation of Planctomycetes and their phenomic and genomic characterization uncovers novel biology.</title>
        <authorList>
            <person name="Wiegand S."/>
            <person name="Jogler M."/>
            <person name="Boedeker C."/>
            <person name="Pinto D."/>
            <person name="Vollmers J."/>
            <person name="Rivas-Marin E."/>
            <person name="Kohn T."/>
            <person name="Peeters S.H."/>
            <person name="Heuer A."/>
            <person name="Rast P."/>
            <person name="Oberbeckmann S."/>
            <person name="Bunk B."/>
            <person name="Jeske O."/>
            <person name="Meyerdierks A."/>
            <person name="Storesund J.E."/>
            <person name="Kallscheuer N."/>
            <person name="Luecker S."/>
            <person name="Lage O.M."/>
            <person name="Pohl T."/>
            <person name="Merkel B.J."/>
            <person name="Hornburger P."/>
            <person name="Mueller R.-W."/>
            <person name="Bruemmer F."/>
            <person name="Labrenz M."/>
            <person name="Spormann A.M."/>
            <person name="Op den Camp H."/>
            <person name="Overmann J."/>
            <person name="Amann R."/>
            <person name="Jetten M.S.M."/>
            <person name="Mascher T."/>
            <person name="Medema M.H."/>
            <person name="Devos D.P."/>
            <person name="Kaster A.-K."/>
            <person name="Ovreas L."/>
            <person name="Rohde M."/>
            <person name="Galperin M.Y."/>
            <person name="Jogler C."/>
        </authorList>
    </citation>
    <scope>NUCLEOTIDE SEQUENCE [LARGE SCALE GENOMIC DNA]</scope>
    <source>
        <strain evidence="6">Pan97</strain>
    </source>
</reference>
<dbReference type="RefSeq" id="WP_165698851.1">
    <property type="nucleotide sequence ID" value="NZ_CP036289.1"/>
</dbReference>
<feature type="domain" description="DUF1549" evidence="3">
    <location>
        <begin position="47"/>
        <end position="224"/>
    </location>
</feature>
<proteinExistence type="predicted"/>
<gene>
    <name evidence="5" type="ORF">Pan97_38870</name>
</gene>
<keyword evidence="6" id="KW-1185">Reference proteome</keyword>
<feature type="signal peptide" evidence="2">
    <location>
        <begin position="1"/>
        <end position="21"/>
    </location>
</feature>